<evidence type="ECO:0000313" key="1">
    <source>
        <dbReference type="EMBL" id="KAF5772634.1"/>
    </source>
</evidence>
<dbReference type="Proteomes" id="UP000215914">
    <property type="component" value="Chromosome 13"/>
</dbReference>
<reference evidence="1 3" key="1">
    <citation type="journal article" date="2017" name="Nature">
        <title>The sunflower genome provides insights into oil metabolism, flowering and Asterid evolution.</title>
        <authorList>
            <person name="Badouin H."/>
            <person name="Gouzy J."/>
            <person name="Grassa C.J."/>
            <person name="Murat F."/>
            <person name="Staton S.E."/>
            <person name="Cottret L."/>
            <person name="Lelandais-Briere C."/>
            <person name="Owens G.L."/>
            <person name="Carrere S."/>
            <person name="Mayjonade B."/>
            <person name="Legrand L."/>
            <person name="Gill N."/>
            <person name="Kane N.C."/>
            <person name="Bowers J.E."/>
            <person name="Hubner S."/>
            <person name="Bellec A."/>
            <person name="Berard A."/>
            <person name="Berges H."/>
            <person name="Blanchet N."/>
            <person name="Boniface M.C."/>
            <person name="Brunel D."/>
            <person name="Catrice O."/>
            <person name="Chaidir N."/>
            <person name="Claudel C."/>
            <person name="Donnadieu C."/>
            <person name="Faraut T."/>
            <person name="Fievet G."/>
            <person name="Helmstetter N."/>
            <person name="King M."/>
            <person name="Knapp S.J."/>
            <person name="Lai Z."/>
            <person name="Le Paslier M.C."/>
            <person name="Lippi Y."/>
            <person name="Lorenzon L."/>
            <person name="Mandel J.R."/>
            <person name="Marage G."/>
            <person name="Marchand G."/>
            <person name="Marquand E."/>
            <person name="Bret-Mestries E."/>
            <person name="Morien E."/>
            <person name="Nambeesan S."/>
            <person name="Nguyen T."/>
            <person name="Pegot-Espagnet P."/>
            <person name="Pouilly N."/>
            <person name="Raftis F."/>
            <person name="Sallet E."/>
            <person name="Schiex T."/>
            <person name="Thomas J."/>
            <person name="Vandecasteele C."/>
            <person name="Vares D."/>
            <person name="Vear F."/>
            <person name="Vautrin S."/>
            <person name="Crespi M."/>
            <person name="Mangin B."/>
            <person name="Burke J.M."/>
            <person name="Salse J."/>
            <person name="Munos S."/>
            <person name="Vincourt P."/>
            <person name="Rieseberg L.H."/>
            <person name="Langlade N.B."/>
        </authorList>
    </citation>
    <scope>NUCLEOTIDE SEQUENCE [LARGE SCALE GENOMIC DNA]</scope>
    <source>
        <strain evidence="3">cv. SF193</strain>
        <tissue evidence="1">Leaves</tissue>
    </source>
</reference>
<dbReference type="EMBL" id="CM007902">
    <property type="protein sequence ID" value="OTG00733.1"/>
    <property type="molecule type" value="Genomic_DNA"/>
</dbReference>
<dbReference type="EMBL" id="MNCJ02000328">
    <property type="protein sequence ID" value="KAF5772634.1"/>
    <property type="molecule type" value="Genomic_DNA"/>
</dbReference>
<evidence type="ECO:0000313" key="3">
    <source>
        <dbReference type="Proteomes" id="UP000215914"/>
    </source>
</evidence>
<gene>
    <name evidence="2" type="ORF">HannXRQ_Chr13g0394331</name>
    <name evidence="1" type="ORF">HanXRQr2_Chr13g0579481</name>
</gene>
<proteinExistence type="predicted"/>
<evidence type="ECO:0000313" key="2">
    <source>
        <dbReference type="EMBL" id="OTG00733.1"/>
    </source>
</evidence>
<dbReference type="InterPro" id="IPR035979">
    <property type="entry name" value="RBD_domain_sf"/>
</dbReference>
<dbReference type="Gramene" id="mRNA:HanXRQr2_Chr13g0579481">
    <property type="protein sequence ID" value="mRNA:HanXRQr2_Chr13g0579481"/>
    <property type="gene ID" value="HanXRQr2_Chr13g0579481"/>
</dbReference>
<sequence length="122" mass="13870">MPKDPSTKGHHGIGFITFSNADSVDDLMSKTHELGGSDVVVDRATLRKTISDQLAACRLRVTDMVPIMLMLQLDMLHWELLQHMIIQALSMEEENPLGALRLAPFKTKQHATCMDYWYQLMQ</sequence>
<dbReference type="SUPFAM" id="SSF54928">
    <property type="entry name" value="RNA-binding domain, RBD"/>
    <property type="match status" value="1"/>
</dbReference>
<dbReference type="Gene3D" id="3.30.70.330">
    <property type="match status" value="1"/>
</dbReference>
<dbReference type="GO" id="GO:0003676">
    <property type="term" value="F:nucleic acid binding"/>
    <property type="evidence" value="ECO:0007669"/>
    <property type="project" value="InterPro"/>
</dbReference>
<organism evidence="2 3">
    <name type="scientific">Helianthus annuus</name>
    <name type="common">Common sunflower</name>
    <dbReference type="NCBI Taxonomy" id="4232"/>
    <lineage>
        <taxon>Eukaryota</taxon>
        <taxon>Viridiplantae</taxon>
        <taxon>Streptophyta</taxon>
        <taxon>Embryophyta</taxon>
        <taxon>Tracheophyta</taxon>
        <taxon>Spermatophyta</taxon>
        <taxon>Magnoliopsida</taxon>
        <taxon>eudicotyledons</taxon>
        <taxon>Gunneridae</taxon>
        <taxon>Pentapetalae</taxon>
        <taxon>asterids</taxon>
        <taxon>campanulids</taxon>
        <taxon>Asterales</taxon>
        <taxon>Asteraceae</taxon>
        <taxon>Asteroideae</taxon>
        <taxon>Heliantheae alliance</taxon>
        <taxon>Heliantheae</taxon>
        <taxon>Helianthus</taxon>
    </lineage>
</organism>
<dbReference type="STRING" id="4232.A0A251SQB3"/>
<keyword evidence="3" id="KW-1185">Reference proteome</keyword>
<dbReference type="AlphaFoldDB" id="A0A251SQB3"/>
<dbReference type="InterPro" id="IPR012677">
    <property type="entry name" value="Nucleotide-bd_a/b_plait_sf"/>
</dbReference>
<accession>A0A251SQB3</accession>
<name>A0A251SQB3_HELAN</name>
<protein>
    <submittedName>
        <fullName evidence="1">Nucleotide-binding alpha-beta plait domain superfamily, RNA-binding domain superfamily</fullName>
    </submittedName>
    <submittedName>
        <fullName evidence="2">Putative nucleotide-binding alpha-beta plait domain-containing protein</fullName>
    </submittedName>
</protein>
<reference evidence="2" key="2">
    <citation type="submission" date="2017-02" db="EMBL/GenBank/DDBJ databases">
        <title>Sunflower complete genome.</title>
        <authorList>
            <person name="Langlade N."/>
            <person name="Munos S."/>
        </authorList>
    </citation>
    <scope>NUCLEOTIDE SEQUENCE [LARGE SCALE GENOMIC DNA]</scope>
    <source>
        <tissue evidence="2">Leaves</tissue>
    </source>
</reference>
<dbReference type="InParanoid" id="A0A251SQB3"/>
<reference evidence="1" key="3">
    <citation type="submission" date="2020-06" db="EMBL/GenBank/DDBJ databases">
        <title>Helianthus annuus Genome sequencing and assembly Release 2.</title>
        <authorList>
            <person name="Gouzy J."/>
            <person name="Langlade N."/>
            <person name="Munos S."/>
        </authorList>
    </citation>
    <scope>NUCLEOTIDE SEQUENCE</scope>
    <source>
        <tissue evidence="1">Leaves</tissue>
    </source>
</reference>